<reference evidence="2" key="1">
    <citation type="submission" date="2021-12" db="EMBL/GenBank/DDBJ databases">
        <authorList>
            <person name="King R."/>
        </authorList>
    </citation>
    <scope>NUCLEOTIDE SEQUENCE</scope>
</reference>
<protein>
    <recommendedName>
        <fullName evidence="1">DUF8207 domain-containing protein</fullName>
    </recommendedName>
</protein>
<dbReference type="EMBL" id="OV121136">
    <property type="protein sequence ID" value="CAH0556563.1"/>
    <property type="molecule type" value="Genomic_DNA"/>
</dbReference>
<organism evidence="2 3">
    <name type="scientific">Brassicogethes aeneus</name>
    <name type="common">Rape pollen beetle</name>
    <name type="synonym">Meligethes aeneus</name>
    <dbReference type="NCBI Taxonomy" id="1431903"/>
    <lineage>
        <taxon>Eukaryota</taxon>
        <taxon>Metazoa</taxon>
        <taxon>Ecdysozoa</taxon>
        <taxon>Arthropoda</taxon>
        <taxon>Hexapoda</taxon>
        <taxon>Insecta</taxon>
        <taxon>Pterygota</taxon>
        <taxon>Neoptera</taxon>
        <taxon>Endopterygota</taxon>
        <taxon>Coleoptera</taxon>
        <taxon>Polyphaga</taxon>
        <taxon>Cucujiformia</taxon>
        <taxon>Nitidulidae</taxon>
        <taxon>Meligethinae</taxon>
        <taxon>Brassicogethes</taxon>
    </lineage>
</organism>
<dbReference type="Pfam" id="PF26634">
    <property type="entry name" value="DUF8207"/>
    <property type="match status" value="1"/>
</dbReference>
<evidence type="ECO:0000313" key="3">
    <source>
        <dbReference type="Proteomes" id="UP001154078"/>
    </source>
</evidence>
<feature type="domain" description="DUF8207" evidence="1">
    <location>
        <begin position="51"/>
        <end position="145"/>
    </location>
</feature>
<dbReference type="PANTHER" id="PTHR35374">
    <property type="entry name" value="CYCLIN-DEPENDENT KINASE 11A-LIKE"/>
    <property type="match status" value="1"/>
</dbReference>
<gene>
    <name evidence="2" type="ORF">MELIAE_LOCUS7474</name>
</gene>
<evidence type="ECO:0000259" key="1">
    <source>
        <dbReference type="Pfam" id="PF26634"/>
    </source>
</evidence>
<accession>A0A9P0FIM2</accession>
<name>A0A9P0FIM2_BRAAE</name>
<evidence type="ECO:0000313" key="2">
    <source>
        <dbReference type="EMBL" id="CAH0556563.1"/>
    </source>
</evidence>
<dbReference type="InterPro" id="IPR058520">
    <property type="entry name" value="DUF8207"/>
</dbReference>
<dbReference type="OrthoDB" id="6775587at2759"/>
<proteinExistence type="predicted"/>
<dbReference type="AlphaFoldDB" id="A0A9P0FIM2"/>
<sequence>MAKNSLSSLLDEVIHKQRHGRNHLYLGQKDQFDKIPREYVKGFIRDTENRFDTHYLTYEPVLGKFHYGNSEMDFKGNDIFIKDKNKKVEDRIYKGTYGLYEFLFKNKPNESLMTPEDLNNYRNIILSTNAQKRNFDANAQKAGNRVPQTKQRQQRLGKELQMQYTNKLKEYVYWDDCNKLVERLRLIISSQYAGNNSHANEIKSIIEELKEE</sequence>
<dbReference type="PANTHER" id="PTHR35374:SF1">
    <property type="entry name" value="PROTEIN KINASE DOMAIN-CONTAINING PROTEIN"/>
    <property type="match status" value="1"/>
</dbReference>
<dbReference type="Proteomes" id="UP001154078">
    <property type="component" value="Chromosome 5"/>
</dbReference>
<keyword evidence="3" id="KW-1185">Reference proteome</keyword>